<comment type="similarity">
    <text evidence="2">Belongs to the Tonsoku family.</text>
</comment>
<dbReference type="SMART" id="SM00212">
    <property type="entry name" value="UBCc"/>
    <property type="match status" value="1"/>
</dbReference>
<dbReference type="PANTHER" id="PTHR24114">
    <property type="entry name" value="LEUCINE RICH REPEAT FAMILY PROTEIN"/>
    <property type="match status" value="1"/>
</dbReference>
<dbReference type="Proteomes" id="UP000663860">
    <property type="component" value="Unassembled WGS sequence"/>
</dbReference>
<dbReference type="PROSITE" id="PS50127">
    <property type="entry name" value="UBC_2"/>
    <property type="match status" value="1"/>
</dbReference>
<name>A0A814MUN9_9BILA</name>
<evidence type="ECO:0000313" key="11">
    <source>
        <dbReference type="Proteomes" id="UP000663860"/>
    </source>
</evidence>
<dbReference type="EMBL" id="CAJNOE010000243">
    <property type="protein sequence ID" value="CAF1083251.1"/>
    <property type="molecule type" value="Genomic_DNA"/>
</dbReference>
<dbReference type="InterPro" id="IPR001611">
    <property type="entry name" value="Leu-rich_rpt"/>
</dbReference>
<reference evidence="10" key="1">
    <citation type="submission" date="2021-02" db="EMBL/GenBank/DDBJ databases">
        <authorList>
            <person name="Nowell W R."/>
        </authorList>
    </citation>
    <scope>NUCLEOTIDE SEQUENCE</scope>
</reference>
<dbReference type="SMART" id="SM00368">
    <property type="entry name" value="LRR_RI"/>
    <property type="match status" value="4"/>
</dbReference>
<dbReference type="Pfam" id="PF13516">
    <property type="entry name" value="LRR_6"/>
    <property type="match status" value="3"/>
</dbReference>
<dbReference type="AlphaFoldDB" id="A0A814MUN9"/>
<keyword evidence="8" id="KW-0175">Coiled coil</keyword>
<evidence type="ECO:0000256" key="8">
    <source>
        <dbReference type="SAM" id="Coils"/>
    </source>
</evidence>
<comment type="subcellular location">
    <subcellularLocation>
        <location evidence="1">Chromosome</location>
    </subcellularLocation>
</comment>
<dbReference type="GO" id="GO:0006281">
    <property type="term" value="P:DNA repair"/>
    <property type="evidence" value="ECO:0007669"/>
    <property type="project" value="UniProtKB-KW"/>
</dbReference>
<dbReference type="InterPro" id="IPR011990">
    <property type="entry name" value="TPR-like_helical_dom_sf"/>
</dbReference>
<keyword evidence="6" id="KW-0234">DNA repair</keyword>
<evidence type="ECO:0000256" key="3">
    <source>
        <dbReference type="ARBA" id="ARBA00022454"/>
    </source>
</evidence>
<feature type="repeat" description="TPR" evidence="7">
    <location>
        <begin position="185"/>
        <end position="218"/>
    </location>
</feature>
<evidence type="ECO:0000256" key="5">
    <source>
        <dbReference type="ARBA" id="ARBA00022853"/>
    </source>
</evidence>
<feature type="coiled-coil region" evidence="8">
    <location>
        <begin position="64"/>
        <end position="98"/>
    </location>
</feature>
<dbReference type="Gene3D" id="3.10.110.10">
    <property type="entry name" value="Ubiquitin Conjugating Enzyme"/>
    <property type="match status" value="1"/>
</dbReference>
<dbReference type="InterPro" id="IPR052394">
    <property type="entry name" value="LRR-containing"/>
</dbReference>
<dbReference type="Pfam" id="PF13424">
    <property type="entry name" value="TPR_12"/>
    <property type="match status" value="1"/>
</dbReference>
<dbReference type="SUPFAM" id="SSF54495">
    <property type="entry name" value="UBC-like"/>
    <property type="match status" value="1"/>
</dbReference>
<dbReference type="InterPro" id="IPR000608">
    <property type="entry name" value="UBC"/>
</dbReference>
<evidence type="ECO:0000256" key="6">
    <source>
        <dbReference type="ARBA" id="ARBA00023204"/>
    </source>
</evidence>
<comment type="caution">
    <text evidence="10">The sequence shown here is derived from an EMBL/GenBank/DDBJ whole genome shotgun (WGS) entry which is preliminary data.</text>
</comment>
<evidence type="ECO:0000256" key="4">
    <source>
        <dbReference type="ARBA" id="ARBA00022763"/>
    </source>
</evidence>
<feature type="domain" description="UBC core" evidence="9">
    <location>
        <begin position="251"/>
        <end position="399"/>
    </location>
</feature>
<dbReference type="InterPro" id="IPR032675">
    <property type="entry name" value="LRR_dom_sf"/>
</dbReference>
<organism evidence="10 11">
    <name type="scientific">Adineta steineri</name>
    <dbReference type="NCBI Taxonomy" id="433720"/>
    <lineage>
        <taxon>Eukaryota</taxon>
        <taxon>Metazoa</taxon>
        <taxon>Spiralia</taxon>
        <taxon>Gnathifera</taxon>
        <taxon>Rotifera</taxon>
        <taxon>Eurotatoria</taxon>
        <taxon>Bdelloidea</taxon>
        <taxon>Adinetida</taxon>
        <taxon>Adinetidae</taxon>
        <taxon>Adineta</taxon>
    </lineage>
</organism>
<dbReference type="PROSITE" id="PS50005">
    <property type="entry name" value="TPR"/>
    <property type="match status" value="3"/>
</dbReference>
<dbReference type="InterPro" id="IPR037197">
    <property type="entry name" value="WWE_dom_sf"/>
</dbReference>
<dbReference type="SUPFAM" id="SSF117839">
    <property type="entry name" value="WWE domain"/>
    <property type="match status" value="1"/>
</dbReference>
<keyword evidence="7" id="KW-0802">TPR repeat</keyword>
<evidence type="ECO:0000256" key="2">
    <source>
        <dbReference type="ARBA" id="ARBA00010999"/>
    </source>
</evidence>
<feature type="repeat" description="TPR" evidence="7">
    <location>
        <begin position="58"/>
        <end position="91"/>
    </location>
</feature>
<keyword evidence="3" id="KW-0158">Chromosome</keyword>
<keyword evidence="4" id="KW-0227">DNA damage</keyword>
<dbReference type="SUPFAM" id="SSF52047">
    <property type="entry name" value="RNI-like"/>
    <property type="match status" value="1"/>
</dbReference>
<proteinExistence type="inferred from homology"/>
<dbReference type="Gene3D" id="3.80.10.10">
    <property type="entry name" value="Ribonuclease Inhibitor"/>
    <property type="match status" value="2"/>
</dbReference>
<dbReference type="InterPro" id="IPR016135">
    <property type="entry name" value="UBQ-conjugating_enzyme/RWD"/>
</dbReference>
<sequence length="1071" mass="121763">MADENIMDATTPVVTAVEQYNDLFSQGDFWFWKCEYEKAKEHFETVLNQSSINLLDLARCFGSLGAVNAKLQNYNEALENYHKQLDILRNLKNSEQKENDIAKCNMSIGKIWCFQQDYAQAIGYYKDALMILPTITLPSDITSDIHKDLANLYTKTEEFELALAHFEHALDLDHHILREDHPKFGQTYANMGVMYYAKQDYQQALSHFKQARETWLRSLPSTHIYIESMEKTIRTVQSKLDQVPVTPRHRGPLKRVGNELLSLQTDTEPGRSVELYDSDNLYQWKLILEGPVGTPYENGRFQFTITFPPEYPFKPPVVLINTKIFHPNISPNGTICPDILFDGEWSPVKNTRTILKNIQKLLKNGNFDDFISPDAAFLFKEDRDKFYKTAVEWTQKYAYEGALPTTSESSSTSTSYEPLSVTEKTASSSEKVTISEAATTELVVWLWTNAPLKENKWYFFWDVEITILDKAYLNKEKRVELDHCIVDFEQSLQFSKKDGTEGNILRSINRGYDADIHKWNVKHQLTESGAFYSDMSSDQTPIISKCLSLDADVSDVANGIRREGTMIEKPIEADHIANELEQAARDKNSLIGLYCIRQYTRSSFLNNSVYKFLCNNDLGKINILGPYVKLLFLHIKTYPIRFAARFQVKFCPLTDSVVFKMNFKSIGSYFSENKTTILPKYIINRNSTAELTLAIDCSLTIAHLRTLLTERLSDLSENEQFIHSNGAPIHILDEQETIISELLSKDSNIIYLKLKLQKETDKSSYLQSPEQRYGPKILETPVTASSMVPSSDITITIKDDSETKSILLTNLLANATLEINNSKLSPTDMKLIVSNLKQNRNVKELKILHGCHDIIELLVEVLKVNRTLASLEISIGMNNDDCILIADALVSNCTLQKLNLIRNEITSAGCKAIGEMLKSNKTLTYLNICGNKLYDDGIKFICDALMINQILRQLDISQTDMSPIGVASLAQMLQVNQTLTLLDISHDNIRDNDIIVIADALKSNNTLIELDVKWNQIIEKGALAMIDTLTTNRTLRTVKLHHNKMPDDVQAQIKQKAPQLKTIGYDTCSIL</sequence>
<protein>
    <recommendedName>
        <fullName evidence="9">UBC core domain-containing protein</fullName>
    </recommendedName>
</protein>
<dbReference type="GO" id="GO:0005694">
    <property type="term" value="C:chromosome"/>
    <property type="evidence" value="ECO:0007669"/>
    <property type="project" value="UniProtKB-SubCell"/>
</dbReference>
<accession>A0A814MUN9</accession>
<dbReference type="PANTHER" id="PTHR24114:SF2">
    <property type="entry name" value="F-BOX DOMAIN-CONTAINING PROTEIN-RELATED"/>
    <property type="match status" value="1"/>
</dbReference>
<evidence type="ECO:0000313" key="10">
    <source>
        <dbReference type="EMBL" id="CAF1083251.1"/>
    </source>
</evidence>
<evidence type="ECO:0000256" key="1">
    <source>
        <dbReference type="ARBA" id="ARBA00004286"/>
    </source>
</evidence>
<dbReference type="SUPFAM" id="SSF48452">
    <property type="entry name" value="TPR-like"/>
    <property type="match status" value="1"/>
</dbReference>
<dbReference type="SMART" id="SM00028">
    <property type="entry name" value="TPR"/>
    <property type="match status" value="5"/>
</dbReference>
<evidence type="ECO:0000256" key="7">
    <source>
        <dbReference type="PROSITE-ProRule" id="PRU00339"/>
    </source>
</evidence>
<dbReference type="Gene3D" id="1.25.40.10">
    <property type="entry name" value="Tetratricopeptide repeat domain"/>
    <property type="match status" value="2"/>
</dbReference>
<evidence type="ECO:0000259" key="9">
    <source>
        <dbReference type="PROSITE" id="PS50127"/>
    </source>
</evidence>
<keyword evidence="5" id="KW-0156">Chromatin regulator</keyword>
<feature type="repeat" description="TPR" evidence="7">
    <location>
        <begin position="143"/>
        <end position="176"/>
    </location>
</feature>
<dbReference type="Pfam" id="PF00179">
    <property type="entry name" value="UQ_con"/>
    <property type="match status" value="1"/>
</dbReference>
<dbReference type="GO" id="GO:0006325">
    <property type="term" value="P:chromatin organization"/>
    <property type="evidence" value="ECO:0007669"/>
    <property type="project" value="UniProtKB-KW"/>
</dbReference>
<gene>
    <name evidence="10" type="ORF">IZO911_LOCUS22080</name>
</gene>
<dbReference type="InterPro" id="IPR019734">
    <property type="entry name" value="TPR_rpt"/>
</dbReference>